<evidence type="ECO:0000313" key="1">
    <source>
        <dbReference type="EMBL" id="CAG8522353.1"/>
    </source>
</evidence>
<name>A0A9N9AAJ8_FUNMO</name>
<protein>
    <submittedName>
        <fullName evidence="1">16107_t:CDS:1</fullName>
    </submittedName>
</protein>
<organism evidence="1 2">
    <name type="scientific">Funneliformis mosseae</name>
    <name type="common">Endomycorrhizal fungus</name>
    <name type="synonym">Glomus mosseae</name>
    <dbReference type="NCBI Taxonomy" id="27381"/>
    <lineage>
        <taxon>Eukaryota</taxon>
        <taxon>Fungi</taxon>
        <taxon>Fungi incertae sedis</taxon>
        <taxon>Mucoromycota</taxon>
        <taxon>Glomeromycotina</taxon>
        <taxon>Glomeromycetes</taxon>
        <taxon>Glomerales</taxon>
        <taxon>Glomeraceae</taxon>
        <taxon>Funneliformis</taxon>
    </lineage>
</organism>
<proteinExistence type="predicted"/>
<gene>
    <name evidence="1" type="ORF">FMOSSE_LOCUS5095</name>
</gene>
<dbReference type="Proteomes" id="UP000789375">
    <property type="component" value="Unassembled WGS sequence"/>
</dbReference>
<dbReference type="AlphaFoldDB" id="A0A9N9AAJ8"/>
<evidence type="ECO:0000313" key="2">
    <source>
        <dbReference type="Proteomes" id="UP000789375"/>
    </source>
</evidence>
<accession>A0A9N9AAJ8</accession>
<comment type="caution">
    <text evidence="1">The sequence shown here is derived from an EMBL/GenBank/DDBJ whole genome shotgun (WGS) entry which is preliminary data.</text>
</comment>
<dbReference type="EMBL" id="CAJVPP010000925">
    <property type="protein sequence ID" value="CAG8522353.1"/>
    <property type="molecule type" value="Genomic_DNA"/>
</dbReference>
<sequence length="132" mass="15064">MIHFFVSVNEGQRNIISQQIIKVAEDACIFGEIYEATTEGIFGNRDVKVYVGKGDGKWNYLKEGLCDEISLMSELGLKYIRFIVQTEEPNDPPQPIQPTGQTAFDVMIEHARQPYFPTTKREDTQRDTTMGK</sequence>
<reference evidence="1" key="1">
    <citation type="submission" date="2021-06" db="EMBL/GenBank/DDBJ databases">
        <authorList>
            <person name="Kallberg Y."/>
            <person name="Tangrot J."/>
            <person name="Rosling A."/>
        </authorList>
    </citation>
    <scope>NUCLEOTIDE SEQUENCE</scope>
    <source>
        <strain evidence="1">87-6 pot B 2015</strain>
    </source>
</reference>
<keyword evidence="2" id="KW-1185">Reference proteome</keyword>